<proteinExistence type="predicted"/>
<name>A0A2A9CWA3_9ACTN</name>
<dbReference type="AlphaFoldDB" id="A0A2A9CWA3"/>
<dbReference type="Proteomes" id="UP000226079">
    <property type="component" value="Unassembled WGS sequence"/>
</dbReference>
<dbReference type="InterPro" id="IPR050272">
    <property type="entry name" value="Isochorismatase-like_hydrls"/>
</dbReference>
<feature type="domain" description="Isochorismatase-like" evidence="2">
    <location>
        <begin position="5"/>
        <end position="148"/>
    </location>
</feature>
<dbReference type="CDD" id="cd01014">
    <property type="entry name" value="nicotinamidase_related"/>
    <property type="match status" value="1"/>
</dbReference>
<dbReference type="GO" id="GO:0016787">
    <property type="term" value="F:hydrolase activity"/>
    <property type="evidence" value="ECO:0007669"/>
    <property type="project" value="UniProtKB-KW"/>
</dbReference>
<comment type="caution">
    <text evidence="3">The sequence shown here is derived from an EMBL/GenBank/DDBJ whole genome shotgun (WGS) entry which is preliminary data.</text>
</comment>
<dbReference type="OrthoDB" id="9794942at2"/>
<dbReference type="Gene3D" id="3.40.50.850">
    <property type="entry name" value="Isochorismatase-like"/>
    <property type="match status" value="1"/>
</dbReference>
<dbReference type="PANTHER" id="PTHR43540">
    <property type="entry name" value="PEROXYUREIDOACRYLATE/UREIDOACRYLATE AMIDOHYDROLASE-RELATED"/>
    <property type="match status" value="1"/>
</dbReference>
<dbReference type="EMBL" id="PDJC01000001">
    <property type="protein sequence ID" value="PFG18416.1"/>
    <property type="molecule type" value="Genomic_DNA"/>
</dbReference>
<reference evidence="3 4" key="1">
    <citation type="submission" date="2017-10" db="EMBL/GenBank/DDBJ databases">
        <title>Sequencing the genomes of 1000 actinobacteria strains.</title>
        <authorList>
            <person name="Klenk H.-P."/>
        </authorList>
    </citation>
    <scope>NUCLEOTIDE SEQUENCE [LARGE SCALE GENOMIC DNA]</scope>
    <source>
        <strain evidence="3 4">DSM 15597</strain>
    </source>
</reference>
<sequence>MNDKTALIVIDVQLGFEVESFWGVPANPDADAHIAALVAAWTAEDRGPIVLVRHDSGKPSSPLHPSNPGNRLKGYLAELSPDLLITKNVNSAFLGAPNLDQWLREAGIQRLVLCGIQTNMCVETTARMGGNLGYQVIVPLDATSTFALAADLPTGRVQLSGAELMAATAVNLQAGGFAQVVSTAALLSDRPAS</sequence>
<dbReference type="Pfam" id="PF00857">
    <property type="entry name" value="Isochorismatase"/>
    <property type="match status" value="1"/>
</dbReference>
<dbReference type="SUPFAM" id="SSF52499">
    <property type="entry name" value="Isochorismatase-like hydrolases"/>
    <property type="match status" value="1"/>
</dbReference>
<evidence type="ECO:0000313" key="3">
    <source>
        <dbReference type="EMBL" id="PFG18416.1"/>
    </source>
</evidence>
<protein>
    <submittedName>
        <fullName evidence="3">Nicotinamidase-related amidase</fullName>
    </submittedName>
</protein>
<keyword evidence="1" id="KW-0378">Hydrolase</keyword>
<evidence type="ECO:0000313" key="4">
    <source>
        <dbReference type="Proteomes" id="UP000226079"/>
    </source>
</evidence>
<evidence type="ECO:0000259" key="2">
    <source>
        <dbReference type="Pfam" id="PF00857"/>
    </source>
</evidence>
<evidence type="ECO:0000256" key="1">
    <source>
        <dbReference type="ARBA" id="ARBA00022801"/>
    </source>
</evidence>
<dbReference type="RefSeq" id="WP_098461775.1">
    <property type="nucleotide sequence ID" value="NZ_PDJC01000001.1"/>
</dbReference>
<keyword evidence="4" id="KW-1185">Reference proteome</keyword>
<accession>A0A2A9CWA3</accession>
<dbReference type="InterPro" id="IPR036380">
    <property type="entry name" value="Isochorismatase-like_sf"/>
</dbReference>
<gene>
    <name evidence="3" type="ORF">ATK74_3004</name>
</gene>
<dbReference type="PANTHER" id="PTHR43540:SF1">
    <property type="entry name" value="ISOCHORISMATASE HYDROLASE"/>
    <property type="match status" value="1"/>
</dbReference>
<organism evidence="3 4">
    <name type="scientific">Propionicimonas paludicola</name>
    <dbReference type="NCBI Taxonomy" id="185243"/>
    <lineage>
        <taxon>Bacteria</taxon>
        <taxon>Bacillati</taxon>
        <taxon>Actinomycetota</taxon>
        <taxon>Actinomycetes</taxon>
        <taxon>Propionibacteriales</taxon>
        <taxon>Nocardioidaceae</taxon>
        <taxon>Propionicimonas</taxon>
    </lineage>
</organism>
<dbReference type="InterPro" id="IPR000868">
    <property type="entry name" value="Isochorismatase-like_dom"/>
</dbReference>